<dbReference type="Pfam" id="PF02575">
    <property type="entry name" value="YbaB_DNA_bd"/>
    <property type="match status" value="1"/>
</dbReference>
<comment type="caution">
    <text evidence="1">The sequence shown here is derived from an EMBL/GenBank/DDBJ whole genome shotgun (WGS) entry which is preliminary data.</text>
</comment>
<reference evidence="1 2" key="1">
    <citation type="submission" date="2015-02" db="EMBL/GenBank/DDBJ databases">
        <authorList>
            <person name="Ju K.-S."/>
            <person name="Doroghazi J.R."/>
            <person name="Metcalf W."/>
        </authorList>
    </citation>
    <scope>NUCLEOTIDE SEQUENCE [LARGE SCALE GENOMIC DNA]</scope>
    <source>
        <strain evidence="1 2">NRRL B-16140</strain>
    </source>
</reference>
<dbReference type="Proteomes" id="UP000033393">
    <property type="component" value="Unassembled WGS sequence"/>
</dbReference>
<organism evidence="1 2">
    <name type="scientific">Lentzea aerocolonigenes</name>
    <name type="common">Lechevalieria aerocolonigenes</name>
    <name type="synonym">Saccharothrix aerocolonigenes</name>
    <dbReference type="NCBI Taxonomy" id="68170"/>
    <lineage>
        <taxon>Bacteria</taxon>
        <taxon>Bacillati</taxon>
        <taxon>Actinomycetota</taxon>
        <taxon>Actinomycetes</taxon>
        <taxon>Pseudonocardiales</taxon>
        <taxon>Pseudonocardiaceae</taxon>
        <taxon>Lentzea</taxon>
    </lineage>
</organism>
<dbReference type="PATRIC" id="fig|68170.10.peg.8633"/>
<dbReference type="AlphaFoldDB" id="A0A0F0GJE1"/>
<dbReference type="EMBL" id="JYJG01000291">
    <property type="protein sequence ID" value="KJK43450.1"/>
    <property type="molecule type" value="Genomic_DNA"/>
</dbReference>
<dbReference type="SUPFAM" id="SSF82607">
    <property type="entry name" value="YbaB-like"/>
    <property type="match status" value="1"/>
</dbReference>
<dbReference type="InterPro" id="IPR004401">
    <property type="entry name" value="YbaB/EbfC"/>
</dbReference>
<name>A0A0F0GJE1_LENAE</name>
<sequence length="120" mass="13016">MSREHAAYAELADDIRRIQREMAGVEATAESDDGLVSVTVGPRGELVAVELDPRVYRNPDATGLAAEIVRVAGEATRAAQRKTVSRLGRLLPADGTDVDFDPVLHQLDRVADGQEPAWPR</sequence>
<dbReference type="GO" id="GO:0003677">
    <property type="term" value="F:DNA binding"/>
    <property type="evidence" value="ECO:0007669"/>
    <property type="project" value="InterPro"/>
</dbReference>
<dbReference type="OrthoDB" id="3625992at2"/>
<keyword evidence="2" id="KW-1185">Reference proteome</keyword>
<protein>
    <submittedName>
        <fullName evidence="1">Uncharacterized protein</fullName>
    </submittedName>
</protein>
<dbReference type="Gene3D" id="3.30.1310.10">
    <property type="entry name" value="Nucleoid-associated protein YbaB-like domain"/>
    <property type="match status" value="1"/>
</dbReference>
<accession>A0A0F0GJE1</accession>
<dbReference type="InterPro" id="IPR036894">
    <property type="entry name" value="YbaB-like_sf"/>
</dbReference>
<evidence type="ECO:0000313" key="1">
    <source>
        <dbReference type="EMBL" id="KJK43450.1"/>
    </source>
</evidence>
<proteinExistence type="predicted"/>
<dbReference type="RefSeq" id="WP_045315693.1">
    <property type="nucleotide sequence ID" value="NZ_JYJG01000291.1"/>
</dbReference>
<evidence type="ECO:0000313" key="2">
    <source>
        <dbReference type="Proteomes" id="UP000033393"/>
    </source>
</evidence>
<gene>
    <name evidence="1" type="ORF">UK23_33240</name>
</gene>